<name>A0A0D5NS20_9BACL</name>
<organism evidence="2 3">
    <name type="scientific">Paenibacillus beijingensis</name>
    <dbReference type="NCBI Taxonomy" id="1126833"/>
    <lineage>
        <taxon>Bacteria</taxon>
        <taxon>Bacillati</taxon>
        <taxon>Bacillota</taxon>
        <taxon>Bacilli</taxon>
        <taxon>Bacillales</taxon>
        <taxon>Paenibacillaceae</taxon>
        <taxon>Paenibacillus</taxon>
    </lineage>
</organism>
<dbReference type="InterPro" id="IPR036380">
    <property type="entry name" value="Isochorismatase-like_sf"/>
</dbReference>
<dbReference type="PANTHER" id="PTHR43559">
    <property type="entry name" value="HYDROLASE YCAC-RELATED"/>
    <property type="match status" value="1"/>
</dbReference>
<dbReference type="HOGENOM" id="CLU_066901_1_2_9"/>
<dbReference type="PATRIC" id="fig|1126833.4.peg.3606"/>
<dbReference type="PANTHER" id="PTHR43559:SF3">
    <property type="entry name" value="HYDROLASE YCAC-RELATED"/>
    <property type="match status" value="1"/>
</dbReference>
<dbReference type="Proteomes" id="UP000032633">
    <property type="component" value="Chromosome"/>
</dbReference>
<dbReference type="Pfam" id="PF00857">
    <property type="entry name" value="Isochorismatase"/>
    <property type="match status" value="1"/>
</dbReference>
<dbReference type="CDD" id="cd01012">
    <property type="entry name" value="YcaC_related"/>
    <property type="match status" value="1"/>
</dbReference>
<reference evidence="2 3" key="1">
    <citation type="journal article" date="2015" name="J. Biotechnol.">
        <title>Complete genome sequence of Paenibacillus beijingensis 7188(T) (=DSM 24997(T)), a novel rhizobacterium from jujube garden soil.</title>
        <authorList>
            <person name="Kwak Y."/>
            <person name="Shin J.H."/>
        </authorList>
    </citation>
    <scope>NUCLEOTIDE SEQUENCE [LARGE SCALE GENOMIC DNA]</scope>
    <source>
        <strain evidence="2 3">DSM 24997</strain>
    </source>
</reference>
<keyword evidence="3" id="KW-1185">Reference proteome</keyword>
<sequence length="213" mass="23655">MPKNFKSEFLSPENSVLLLVDHQLGLMQGVRDFRSLEEYKNNVIALAKTAKAFNIPVILSTSVDTGPNGFLMPELEELFPDAQVIRRPGVINAYEWPEFREALEKTGRKKVIIGAVTLETCVLFPTLSMLQNGYDVYPVVDASGSWSEMAAEAAMLRMTQAGAKLTSWASVVAELQADWRKPTAAAAAQIFHDHLASYGFLMDTHQNYASDRK</sequence>
<evidence type="ECO:0000313" key="3">
    <source>
        <dbReference type="Proteomes" id="UP000032633"/>
    </source>
</evidence>
<reference evidence="3" key="2">
    <citation type="submission" date="2015-03" db="EMBL/GenBank/DDBJ databases">
        <title>Genome sequence of Paenibacillus beijingensis strain DSM 24997T.</title>
        <authorList>
            <person name="Kwak Y."/>
            <person name="Shin J.-H."/>
        </authorList>
    </citation>
    <scope>NUCLEOTIDE SEQUENCE [LARGE SCALE GENOMIC DNA]</scope>
    <source>
        <strain evidence="3">DSM 24997</strain>
    </source>
</reference>
<dbReference type="InterPro" id="IPR000868">
    <property type="entry name" value="Isochorismatase-like_dom"/>
</dbReference>
<dbReference type="InterPro" id="IPR053152">
    <property type="entry name" value="Hydrolase_YcaC-like"/>
</dbReference>
<dbReference type="SUPFAM" id="SSF52499">
    <property type="entry name" value="Isochorismatase-like hydrolases"/>
    <property type="match status" value="1"/>
</dbReference>
<proteinExistence type="predicted"/>
<evidence type="ECO:0000259" key="1">
    <source>
        <dbReference type="Pfam" id="PF00857"/>
    </source>
</evidence>
<dbReference type="KEGG" id="pbj:VN24_16465"/>
<gene>
    <name evidence="2" type="ORF">VN24_16465</name>
</gene>
<evidence type="ECO:0000313" key="2">
    <source>
        <dbReference type="EMBL" id="AJY77792.1"/>
    </source>
</evidence>
<feature type="domain" description="Isochorismatase-like" evidence="1">
    <location>
        <begin position="15"/>
        <end position="169"/>
    </location>
</feature>
<protein>
    <recommendedName>
        <fullName evidence="1">Isochorismatase-like domain-containing protein</fullName>
    </recommendedName>
</protein>
<dbReference type="EMBL" id="CP011058">
    <property type="protein sequence ID" value="AJY77792.1"/>
    <property type="molecule type" value="Genomic_DNA"/>
</dbReference>
<dbReference type="Gene3D" id="3.40.50.850">
    <property type="entry name" value="Isochorismatase-like"/>
    <property type="match status" value="1"/>
</dbReference>
<dbReference type="AlphaFoldDB" id="A0A0D5NS20"/>
<accession>A0A0D5NS20</accession>